<dbReference type="PANTHER" id="PTHR30313">
    <property type="entry name" value="DNA PRIMASE"/>
    <property type="match status" value="1"/>
</dbReference>
<comment type="subunit">
    <text evidence="12">Monomer. Interacts with DnaB.</text>
</comment>
<comment type="cofactor">
    <cofactor evidence="12 13">
        <name>Zn(2+)</name>
        <dbReference type="ChEBI" id="CHEBI:29105"/>
    </cofactor>
    <text evidence="12 13">Binds 1 zinc ion per monomer.</text>
</comment>
<gene>
    <name evidence="12 15" type="primary">dnaG</name>
    <name evidence="15" type="ORF">NE663_01485</name>
</gene>
<evidence type="ECO:0000256" key="3">
    <source>
        <dbReference type="ARBA" id="ARBA00022679"/>
    </source>
</evidence>
<evidence type="ECO:0000313" key="16">
    <source>
        <dbReference type="Proteomes" id="UP001524435"/>
    </source>
</evidence>
<dbReference type="SUPFAM" id="SSF56731">
    <property type="entry name" value="DNA primase core"/>
    <property type="match status" value="1"/>
</dbReference>
<evidence type="ECO:0000256" key="7">
    <source>
        <dbReference type="ARBA" id="ARBA00022771"/>
    </source>
</evidence>
<dbReference type="InterPro" id="IPR019475">
    <property type="entry name" value="DNA_primase_DnaB-bd"/>
</dbReference>
<comment type="function">
    <text evidence="12 13">RNA polymerase that catalyzes the synthesis of short RNA molecules used as primers for DNA polymerase during DNA replication.</text>
</comment>
<keyword evidence="5 12" id="KW-0235">DNA replication</keyword>
<dbReference type="SMART" id="SM00400">
    <property type="entry name" value="ZnF_CHCC"/>
    <property type="match status" value="1"/>
</dbReference>
<comment type="caution">
    <text evidence="15">The sequence shown here is derived from an EMBL/GenBank/DDBJ whole genome shotgun (WGS) entry which is preliminary data.</text>
</comment>
<dbReference type="SMART" id="SM00493">
    <property type="entry name" value="TOPRIM"/>
    <property type="match status" value="1"/>
</dbReference>
<dbReference type="SUPFAM" id="SSF57783">
    <property type="entry name" value="Zinc beta-ribbon"/>
    <property type="match status" value="1"/>
</dbReference>
<name>A0ABT1SII2_9FIRM</name>
<dbReference type="HAMAP" id="MF_00974">
    <property type="entry name" value="DNA_primase_DnaG"/>
    <property type="match status" value="1"/>
</dbReference>
<accession>A0ABT1SII2</accession>
<dbReference type="Pfam" id="PF10410">
    <property type="entry name" value="DnaB_bind"/>
    <property type="match status" value="1"/>
</dbReference>
<keyword evidence="16" id="KW-1185">Reference proteome</keyword>
<evidence type="ECO:0000256" key="8">
    <source>
        <dbReference type="ARBA" id="ARBA00022833"/>
    </source>
</evidence>
<keyword evidence="4 12" id="KW-0548">Nucleotidyltransferase</keyword>
<evidence type="ECO:0000256" key="9">
    <source>
        <dbReference type="ARBA" id="ARBA00022842"/>
    </source>
</evidence>
<keyword evidence="6 12" id="KW-0479">Metal-binding</keyword>
<feature type="domain" description="Toprim" evidence="14">
    <location>
        <begin position="258"/>
        <end position="341"/>
    </location>
</feature>
<keyword evidence="2 12" id="KW-0639">Primosome</keyword>
<dbReference type="PIRSF" id="PIRSF002811">
    <property type="entry name" value="DnaG"/>
    <property type="match status" value="1"/>
</dbReference>
<evidence type="ECO:0000256" key="4">
    <source>
        <dbReference type="ARBA" id="ARBA00022695"/>
    </source>
</evidence>
<evidence type="ECO:0000256" key="6">
    <source>
        <dbReference type="ARBA" id="ARBA00022723"/>
    </source>
</evidence>
<dbReference type="InterPro" id="IPR037068">
    <property type="entry name" value="DNA_primase_core_N_sf"/>
</dbReference>
<evidence type="ECO:0000256" key="11">
    <source>
        <dbReference type="ARBA" id="ARBA00023163"/>
    </source>
</evidence>
<comment type="similarity">
    <text evidence="12 13">Belongs to the DnaG primase family.</text>
</comment>
<dbReference type="Gene3D" id="3.40.1360.10">
    <property type="match status" value="1"/>
</dbReference>
<evidence type="ECO:0000256" key="10">
    <source>
        <dbReference type="ARBA" id="ARBA00023125"/>
    </source>
</evidence>
<dbReference type="PROSITE" id="PS50880">
    <property type="entry name" value="TOPRIM"/>
    <property type="match status" value="1"/>
</dbReference>
<dbReference type="Pfam" id="PF13155">
    <property type="entry name" value="Toprim_2"/>
    <property type="match status" value="1"/>
</dbReference>
<keyword evidence="7 12" id="KW-0863">Zinc-finger</keyword>
<dbReference type="InterPro" id="IPR036977">
    <property type="entry name" value="DNA_primase_Znf_CHC2"/>
</dbReference>
<sequence>MARLSEDQINEIRARADIVDIISHYVPLTRKGKNYVCTCPFHDDHDPSLTISPDKQIFKCFVCGTGGNVFTFVQKYEQISFLEAVYKVAQYTGIPLDESILRQNQRVEADPKKTPLYKVNQDTIEFTQYQLSTSSAASIKQYLYQRGVSDEIIKLFEIGYHPEGNALYKFLHAKKHSDENLIAAGVCAVGANGIHDIFSDRIMIPIHDAYGNPVGFTARTTKQGNEAKYINTAQTSIYEKGQLIFNYHRAKAALRERKRVFLTEGAMDVIAFAKVGIHSAIATLGTACTKEQIKAMKLLRSTIIVCYDGDRAGRQATYKFGKLALANQLPFEIVDNQLGLDPDEIIAAYGKEELLKMSEKTISWVEFLFTYLSQTYNLENYSQRKEFALELAEQIALLPNEFERQSAFVRLQEITGFDMRSSVESKSAPKRFMKNEKSVRNAFLARPKDGATSAQYTILSQMLVSKSASNRFRDELGFLIDDACKKLAYYIMDFYRNHAEMDVAALLDVIKEEQVKKLLLEISEWELARESYDSALLSDALNRIRMLLLDEQIRKLNEEIANVSDAAVKAKLGDEKNALIRKKGGMREWRQDK</sequence>
<dbReference type="CDD" id="cd03364">
    <property type="entry name" value="TOPRIM_DnaG_primases"/>
    <property type="match status" value="1"/>
</dbReference>
<dbReference type="Gene3D" id="3.90.980.10">
    <property type="entry name" value="DNA primase, catalytic core, N-terminal domain"/>
    <property type="match status" value="1"/>
</dbReference>
<dbReference type="RefSeq" id="WP_102266737.1">
    <property type="nucleotide sequence ID" value="NZ_CANTYB010000046.1"/>
</dbReference>
<comment type="catalytic activity">
    <reaction evidence="12">
        <text>ssDNA + n NTP = ssDNA/pppN(pN)n-1 hybrid + (n-1) diphosphate.</text>
        <dbReference type="EC" id="2.7.7.101"/>
    </reaction>
</comment>
<evidence type="ECO:0000259" key="14">
    <source>
        <dbReference type="PROSITE" id="PS50880"/>
    </source>
</evidence>
<dbReference type="InterPro" id="IPR030846">
    <property type="entry name" value="DnaG_bac"/>
</dbReference>
<proteinExistence type="inferred from homology"/>
<dbReference type="NCBIfam" id="TIGR01391">
    <property type="entry name" value="dnaG"/>
    <property type="match status" value="1"/>
</dbReference>
<evidence type="ECO:0000256" key="13">
    <source>
        <dbReference type="PIRNR" id="PIRNR002811"/>
    </source>
</evidence>
<evidence type="ECO:0000313" key="15">
    <source>
        <dbReference type="EMBL" id="MCQ5120930.1"/>
    </source>
</evidence>
<dbReference type="PANTHER" id="PTHR30313:SF2">
    <property type="entry name" value="DNA PRIMASE"/>
    <property type="match status" value="1"/>
</dbReference>
<keyword evidence="9" id="KW-0460">Magnesium</keyword>
<dbReference type="EMBL" id="JANGCH010000002">
    <property type="protein sequence ID" value="MCQ5120930.1"/>
    <property type="molecule type" value="Genomic_DNA"/>
</dbReference>
<evidence type="ECO:0000256" key="5">
    <source>
        <dbReference type="ARBA" id="ARBA00022705"/>
    </source>
</evidence>
<dbReference type="InterPro" id="IPR002694">
    <property type="entry name" value="Znf_CHC2"/>
</dbReference>
<dbReference type="Pfam" id="PF01807">
    <property type="entry name" value="Zn_ribbon_DnaG"/>
    <property type="match status" value="1"/>
</dbReference>
<dbReference type="InterPro" id="IPR006295">
    <property type="entry name" value="DNA_primase_DnaG"/>
</dbReference>
<evidence type="ECO:0000256" key="1">
    <source>
        <dbReference type="ARBA" id="ARBA00022478"/>
    </source>
</evidence>
<feature type="zinc finger region" description="CHC2-type" evidence="12">
    <location>
        <begin position="39"/>
        <end position="63"/>
    </location>
</feature>
<keyword evidence="11 12" id="KW-0804">Transcription</keyword>
<protein>
    <recommendedName>
        <fullName evidence="12 13">DNA primase</fullName>
        <ecNumber evidence="12">2.7.7.101</ecNumber>
    </recommendedName>
</protein>
<dbReference type="InterPro" id="IPR050219">
    <property type="entry name" value="DnaG_primase"/>
</dbReference>
<dbReference type="Gene3D" id="3.90.580.10">
    <property type="entry name" value="Zinc finger, CHC2-type domain"/>
    <property type="match status" value="1"/>
</dbReference>
<comment type="domain">
    <text evidence="12">Contains an N-terminal zinc-binding domain, a central core domain that contains the primase activity, and a C-terminal DnaB-binding domain.</text>
</comment>
<reference evidence="15 16" key="1">
    <citation type="submission" date="2022-06" db="EMBL/GenBank/DDBJ databases">
        <title>Isolation of gut microbiota from human fecal samples.</title>
        <authorList>
            <person name="Pamer E.G."/>
            <person name="Barat B."/>
            <person name="Waligurski E."/>
            <person name="Medina S."/>
            <person name="Paddock L."/>
            <person name="Mostad J."/>
        </authorList>
    </citation>
    <scope>NUCLEOTIDE SEQUENCE [LARGE SCALE GENOMIC DNA]</scope>
    <source>
        <strain evidence="15 16">DFI.6.1</strain>
    </source>
</reference>
<evidence type="ECO:0000256" key="12">
    <source>
        <dbReference type="HAMAP-Rule" id="MF_00974"/>
    </source>
</evidence>
<keyword evidence="1 12" id="KW-0240">DNA-directed RNA polymerase</keyword>
<dbReference type="Proteomes" id="UP001524435">
    <property type="component" value="Unassembled WGS sequence"/>
</dbReference>
<evidence type="ECO:0000256" key="2">
    <source>
        <dbReference type="ARBA" id="ARBA00022515"/>
    </source>
</evidence>
<dbReference type="EC" id="2.7.7.101" evidence="12"/>
<dbReference type="Gene3D" id="1.10.860.10">
    <property type="entry name" value="DNAb Helicase, Chain A"/>
    <property type="match status" value="1"/>
</dbReference>
<dbReference type="InterPro" id="IPR013264">
    <property type="entry name" value="DNAG_N"/>
</dbReference>
<keyword evidence="10 12" id="KW-0238">DNA-binding</keyword>
<dbReference type="InterPro" id="IPR034151">
    <property type="entry name" value="TOPRIM_DnaG_bac"/>
</dbReference>
<dbReference type="Pfam" id="PF08275">
    <property type="entry name" value="DNAG_N"/>
    <property type="match status" value="1"/>
</dbReference>
<keyword evidence="3 12" id="KW-0808">Transferase</keyword>
<organism evidence="15 16">
    <name type="scientific">Massilicoli timonensis</name>
    <dbReference type="NCBI Taxonomy" id="2015901"/>
    <lineage>
        <taxon>Bacteria</taxon>
        <taxon>Bacillati</taxon>
        <taxon>Bacillota</taxon>
        <taxon>Erysipelotrichia</taxon>
        <taxon>Erysipelotrichales</taxon>
        <taxon>Erysipelotrichaceae</taxon>
        <taxon>Massilicoli</taxon>
    </lineage>
</organism>
<dbReference type="InterPro" id="IPR006171">
    <property type="entry name" value="TOPRIM_dom"/>
</dbReference>
<keyword evidence="8 12" id="KW-0862">Zinc</keyword>
<dbReference type="InterPro" id="IPR016136">
    <property type="entry name" value="DNA_helicase_N/primase_C"/>
</dbReference>